<dbReference type="Proteomes" id="UP000829196">
    <property type="component" value="Unassembled WGS sequence"/>
</dbReference>
<dbReference type="PANTHER" id="PTHR47723">
    <property type="entry name" value="OS05G0353850 PROTEIN"/>
    <property type="match status" value="1"/>
</dbReference>
<evidence type="ECO:0000313" key="2">
    <source>
        <dbReference type="EMBL" id="KAI0496370.1"/>
    </source>
</evidence>
<feature type="domain" description="RNase H type-1" evidence="1">
    <location>
        <begin position="93"/>
        <end position="216"/>
    </location>
</feature>
<dbReference type="SUPFAM" id="SSF53098">
    <property type="entry name" value="Ribonuclease H-like"/>
    <property type="match status" value="1"/>
</dbReference>
<keyword evidence="3" id="KW-1185">Reference proteome</keyword>
<dbReference type="InterPro" id="IPR012337">
    <property type="entry name" value="RNaseH-like_sf"/>
</dbReference>
<dbReference type="CDD" id="cd06222">
    <property type="entry name" value="RNase_H_like"/>
    <property type="match status" value="1"/>
</dbReference>
<dbReference type="InterPro" id="IPR053151">
    <property type="entry name" value="RNase_H-like"/>
</dbReference>
<dbReference type="InterPro" id="IPR036397">
    <property type="entry name" value="RNaseH_sf"/>
</dbReference>
<dbReference type="GO" id="GO:0004523">
    <property type="term" value="F:RNA-DNA hybrid ribonuclease activity"/>
    <property type="evidence" value="ECO:0007669"/>
    <property type="project" value="InterPro"/>
</dbReference>
<evidence type="ECO:0000313" key="3">
    <source>
        <dbReference type="Proteomes" id="UP000829196"/>
    </source>
</evidence>
<accession>A0A8T3AJU3</accession>
<proteinExistence type="predicted"/>
<reference evidence="2" key="1">
    <citation type="journal article" date="2022" name="Front. Genet.">
        <title>Chromosome-Scale Assembly of the Dendrobium nobile Genome Provides Insights Into the Molecular Mechanism of the Biosynthesis of the Medicinal Active Ingredient of Dendrobium.</title>
        <authorList>
            <person name="Xu Q."/>
            <person name="Niu S.-C."/>
            <person name="Li K.-L."/>
            <person name="Zheng P.-J."/>
            <person name="Zhang X.-J."/>
            <person name="Jia Y."/>
            <person name="Liu Y."/>
            <person name="Niu Y.-X."/>
            <person name="Yu L.-H."/>
            <person name="Chen D.-F."/>
            <person name="Zhang G.-Q."/>
        </authorList>
    </citation>
    <scope>NUCLEOTIDE SEQUENCE</scope>
    <source>
        <tissue evidence="2">Leaf</tissue>
    </source>
</reference>
<dbReference type="InterPro" id="IPR044730">
    <property type="entry name" value="RNase_H-like_dom_plant"/>
</dbReference>
<dbReference type="Gene3D" id="3.30.420.10">
    <property type="entry name" value="Ribonuclease H-like superfamily/Ribonuclease H"/>
    <property type="match status" value="1"/>
</dbReference>
<organism evidence="2 3">
    <name type="scientific">Dendrobium nobile</name>
    <name type="common">Orchid</name>
    <dbReference type="NCBI Taxonomy" id="94219"/>
    <lineage>
        <taxon>Eukaryota</taxon>
        <taxon>Viridiplantae</taxon>
        <taxon>Streptophyta</taxon>
        <taxon>Embryophyta</taxon>
        <taxon>Tracheophyta</taxon>
        <taxon>Spermatophyta</taxon>
        <taxon>Magnoliopsida</taxon>
        <taxon>Liliopsida</taxon>
        <taxon>Asparagales</taxon>
        <taxon>Orchidaceae</taxon>
        <taxon>Epidendroideae</taxon>
        <taxon>Malaxideae</taxon>
        <taxon>Dendrobiinae</taxon>
        <taxon>Dendrobium</taxon>
    </lineage>
</organism>
<comment type="caution">
    <text evidence="2">The sequence shown here is derived from an EMBL/GenBank/DDBJ whole genome shotgun (WGS) entry which is preliminary data.</text>
</comment>
<dbReference type="PANTHER" id="PTHR47723:SF19">
    <property type="entry name" value="POLYNUCLEOTIDYL TRANSFERASE, RIBONUCLEASE H-LIKE SUPERFAMILY PROTEIN"/>
    <property type="match status" value="1"/>
</dbReference>
<dbReference type="Pfam" id="PF13456">
    <property type="entry name" value="RVT_3"/>
    <property type="match status" value="1"/>
</dbReference>
<name>A0A8T3AJU3_DENNO</name>
<dbReference type="GO" id="GO:0003676">
    <property type="term" value="F:nucleic acid binding"/>
    <property type="evidence" value="ECO:0007669"/>
    <property type="project" value="InterPro"/>
</dbReference>
<dbReference type="InterPro" id="IPR002156">
    <property type="entry name" value="RNaseH_domain"/>
</dbReference>
<protein>
    <recommendedName>
        <fullName evidence="1">RNase H type-1 domain-containing protein</fullName>
    </recommendedName>
</protein>
<evidence type="ECO:0000259" key="1">
    <source>
        <dbReference type="Pfam" id="PF13456"/>
    </source>
</evidence>
<dbReference type="OrthoDB" id="1906820at2759"/>
<dbReference type="AlphaFoldDB" id="A0A8T3AJU3"/>
<dbReference type="SMR" id="A0A8T3AJU3"/>
<sequence>MKLREALRTGLTSKASWTKIYCSAVFYSWGNRNAIHHGKAANSITGLAAIVLGSTRQYLFSNSLEQQFTIQSLGLFQNASWCPPPPLGWLKINVDGALRRNNAGGIGITIRDCHCNLVVAAGWGITHWDSTHVELMAIQYIEHILQDWMFDLDGVIIEGDNASVIDFMHKCQQKEIWKLRLEEGERFNWLKSFHKVLFVHTNREYNKAAHFCAQRAIEDSFVWDIGDNTYTCIPQVFLSILEDDRISFTPS</sequence>
<dbReference type="EMBL" id="JAGYWB010000016">
    <property type="protein sequence ID" value="KAI0496370.1"/>
    <property type="molecule type" value="Genomic_DNA"/>
</dbReference>
<gene>
    <name evidence="2" type="ORF">KFK09_022686</name>
</gene>